<feature type="transmembrane region" description="Helical" evidence="5">
    <location>
        <begin position="156"/>
        <end position="181"/>
    </location>
</feature>
<gene>
    <name evidence="7" type="ORF">C9I57_12835</name>
</gene>
<keyword evidence="2 5" id="KW-0812">Transmembrane</keyword>
<dbReference type="GO" id="GO:0016020">
    <property type="term" value="C:membrane"/>
    <property type="evidence" value="ECO:0007669"/>
    <property type="project" value="UniProtKB-SubCell"/>
</dbReference>
<feature type="transmembrane region" description="Helical" evidence="5">
    <location>
        <begin position="375"/>
        <end position="394"/>
    </location>
</feature>
<reference evidence="7 8" key="1">
    <citation type="submission" date="2018-03" db="EMBL/GenBank/DDBJ databases">
        <title>Whole genome analyses suggest that Burkholderia sensu lato contains two further novel genera in the rhizoxinica-symbiotica group Mycetohabitans gen. nov., and Trinickia gen. nov.: implications for the evolution of diazotrophy and nodulation in the Burkholderiaceae.</title>
        <authorList>
            <person name="Estrada De Los Santos P."/>
            <person name="Palmer M."/>
            <person name="Chavez-Ramirez B."/>
            <person name="Steenkamp E.T."/>
            <person name="Hirsch A.M."/>
            <person name="Manyaka P."/>
            <person name="Maluk M."/>
            <person name="Lafos M."/>
            <person name="Crook M."/>
            <person name="Gross E."/>
            <person name="Simon M.F."/>
            <person name="Bueno Dos Reis Junior F."/>
            <person name="Poole P.S."/>
            <person name="Venter S.N."/>
            <person name="James E.K."/>
        </authorList>
    </citation>
    <scope>NUCLEOTIDE SEQUENCE [LARGE SCALE GENOMIC DNA]</scope>
    <source>
        <strain evidence="7 8">JPY-366</strain>
    </source>
</reference>
<keyword evidence="4 5" id="KW-0472">Membrane</keyword>
<evidence type="ECO:0000256" key="5">
    <source>
        <dbReference type="SAM" id="Phobius"/>
    </source>
</evidence>
<feature type="transmembrane region" description="Helical" evidence="5">
    <location>
        <begin position="235"/>
        <end position="253"/>
    </location>
</feature>
<feature type="transmembrane region" description="Helical" evidence="5">
    <location>
        <begin position="188"/>
        <end position="205"/>
    </location>
</feature>
<proteinExistence type="predicted"/>
<evidence type="ECO:0000259" key="6">
    <source>
        <dbReference type="Pfam" id="PF04932"/>
    </source>
</evidence>
<feature type="transmembrane region" description="Helical" evidence="5">
    <location>
        <begin position="44"/>
        <end position="59"/>
    </location>
</feature>
<dbReference type="EMBL" id="PYUC01000005">
    <property type="protein sequence ID" value="PTB20699.1"/>
    <property type="molecule type" value="Genomic_DNA"/>
</dbReference>
<feature type="domain" description="O-antigen ligase-related" evidence="6">
    <location>
        <begin position="196"/>
        <end position="352"/>
    </location>
</feature>
<comment type="caution">
    <text evidence="7">The sequence shown here is derived from an EMBL/GenBank/DDBJ whole genome shotgun (WGS) entry which is preliminary data.</text>
</comment>
<dbReference type="InterPro" id="IPR007016">
    <property type="entry name" value="O-antigen_ligase-rel_domated"/>
</dbReference>
<evidence type="ECO:0000313" key="7">
    <source>
        <dbReference type="EMBL" id="PTB20699.1"/>
    </source>
</evidence>
<evidence type="ECO:0000256" key="4">
    <source>
        <dbReference type="ARBA" id="ARBA00023136"/>
    </source>
</evidence>
<feature type="transmembrane region" description="Helical" evidence="5">
    <location>
        <begin position="125"/>
        <end position="144"/>
    </location>
</feature>
<feature type="transmembrane region" description="Helical" evidence="5">
    <location>
        <begin position="71"/>
        <end position="90"/>
    </location>
</feature>
<dbReference type="RefSeq" id="WP_107151014.1">
    <property type="nucleotide sequence ID" value="NZ_PYUC01000005.1"/>
</dbReference>
<feature type="transmembrane region" description="Helical" evidence="5">
    <location>
        <begin position="20"/>
        <end position="38"/>
    </location>
</feature>
<evidence type="ECO:0000256" key="2">
    <source>
        <dbReference type="ARBA" id="ARBA00022692"/>
    </source>
</evidence>
<protein>
    <submittedName>
        <fullName evidence="7">Polymerase</fullName>
    </submittedName>
</protein>
<dbReference type="PANTHER" id="PTHR37422:SF13">
    <property type="entry name" value="LIPOPOLYSACCHARIDE BIOSYNTHESIS PROTEIN PA4999-RELATED"/>
    <property type="match status" value="1"/>
</dbReference>
<evidence type="ECO:0000256" key="1">
    <source>
        <dbReference type="ARBA" id="ARBA00004141"/>
    </source>
</evidence>
<feature type="transmembrane region" description="Helical" evidence="5">
    <location>
        <begin position="341"/>
        <end position="363"/>
    </location>
</feature>
<comment type="subcellular location">
    <subcellularLocation>
        <location evidence="1">Membrane</location>
        <topology evidence="1">Multi-pass membrane protein</topology>
    </subcellularLocation>
</comment>
<name>A0A2T3XVZ8_9BURK</name>
<dbReference type="Proteomes" id="UP000240638">
    <property type="component" value="Unassembled WGS sequence"/>
</dbReference>
<keyword evidence="3 5" id="KW-1133">Transmembrane helix</keyword>
<accession>A0A2T3XVZ8</accession>
<evidence type="ECO:0000256" key="3">
    <source>
        <dbReference type="ARBA" id="ARBA00022989"/>
    </source>
</evidence>
<organism evidence="7 8">
    <name type="scientific">Trinickia symbiotica</name>
    <dbReference type="NCBI Taxonomy" id="863227"/>
    <lineage>
        <taxon>Bacteria</taxon>
        <taxon>Pseudomonadati</taxon>
        <taxon>Pseudomonadota</taxon>
        <taxon>Betaproteobacteria</taxon>
        <taxon>Burkholderiales</taxon>
        <taxon>Burkholderiaceae</taxon>
        <taxon>Trinickia</taxon>
    </lineage>
</organism>
<dbReference type="Pfam" id="PF04932">
    <property type="entry name" value="Wzy_C"/>
    <property type="match status" value="1"/>
</dbReference>
<dbReference type="AlphaFoldDB" id="A0A2T3XVZ8"/>
<evidence type="ECO:0000313" key="8">
    <source>
        <dbReference type="Proteomes" id="UP000240638"/>
    </source>
</evidence>
<dbReference type="PANTHER" id="PTHR37422">
    <property type="entry name" value="TEICHURONIC ACID BIOSYNTHESIS PROTEIN TUAE"/>
    <property type="match status" value="1"/>
</dbReference>
<feature type="transmembrane region" description="Helical" evidence="5">
    <location>
        <begin position="211"/>
        <end position="226"/>
    </location>
</feature>
<dbReference type="InterPro" id="IPR051533">
    <property type="entry name" value="WaaL-like"/>
</dbReference>
<sequence length="449" mass="49033">MMKKCIARYVGQTGAPWLDAYVLAVTALSIVGLLSLRATTNTCLFLLLLPALAAAGKIWRDAREHGPDPTLRWMCIALALPIVSVLIGQVLRGEWIPKAYDAPSRILISIGVLLYFRYKRIDFVGLIRIAAPLSLLVLVAEVKLDPQPTALWGGRFATYFADTDMFGVYALLLAMLSLFGIGPDQSRLARVLSIAGILAGLYLVAGSQTRTAYLLVPLAAALWLWLKRPSIRRKHFVALIALGIALLAVTLLWHDVLSVRLVSVYRETEMWLNGSNRDTSGGLRLTMWHMAWELFRHSPWSGYGDTGFRAFLDEPWITSFASEAARQTIYDGPHNELLANLLRSGIAGGIAIVALFAAPIVTFWRARHYGPRARIAADMGLAFVICLMFASVAFETFTLKYTATFNGLLIAGLAGQVLAERAKAGSTAGRMAQKEKALDLATGALKSAA</sequence>